<evidence type="ECO:0008006" key="9">
    <source>
        <dbReference type="Google" id="ProtNLM"/>
    </source>
</evidence>
<evidence type="ECO:0000256" key="7">
    <source>
        <dbReference type="SAM" id="Phobius"/>
    </source>
</evidence>
<dbReference type="GO" id="GO:0015267">
    <property type="term" value="F:channel activity"/>
    <property type="evidence" value="ECO:0007669"/>
    <property type="project" value="InterPro"/>
</dbReference>
<evidence type="ECO:0000256" key="4">
    <source>
        <dbReference type="ARBA" id="ARBA00022989"/>
    </source>
</evidence>
<dbReference type="PANTHER" id="PTHR45724">
    <property type="entry name" value="AQUAPORIN NIP2-1"/>
    <property type="match status" value="1"/>
</dbReference>
<protein>
    <recommendedName>
        <fullName evidence="9">Aquaporin</fullName>
    </recommendedName>
</protein>
<keyword evidence="5 7" id="KW-0472">Membrane</keyword>
<dbReference type="InterPro" id="IPR000425">
    <property type="entry name" value="MIP"/>
</dbReference>
<dbReference type="AlphaFoldDB" id="A0A7S2I0A6"/>
<dbReference type="Gene3D" id="1.20.1080.10">
    <property type="entry name" value="Glycerol uptake facilitator protein"/>
    <property type="match status" value="1"/>
</dbReference>
<dbReference type="PRINTS" id="PR00783">
    <property type="entry name" value="MINTRINSICP"/>
</dbReference>
<feature type="transmembrane region" description="Helical" evidence="7">
    <location>
        <begin position="108"/>
        <end position="129"/>
    </location>
</feature>
<sequence>MTGGMQRGDSLKSQQSHQVSDIIVGHRQVLRDPQLREKLLAEFVGTFFLGLAVGISVVGGGAFVAIAIGLVLSVQIYTFGAVSGAFFNPAVTLAVLLCGRQKITGREVALYAVVQTLAGIVAGFCAFAASGSTFCFDYRSTRGWGASVELEARRGPTSWTSVRSRAGLLKREGLAATVQH</sequence>
<dbReference type="InterPro" id="IPR023271">
    <property type="entry name" value="Aquaporin-like"/>
</dbReference>
<dbReference type="Pfam" id="PF00230">
    <property type="entry name" value="MIP"/>
    <property type="match status" value="1"/>
</dbReference>
<dbReference type="SUPFAM" id="SSF81338">
    <property type="entry name" value="Aquaporin-like"/>
    <property type="match status" value="1"/>
</dbReference>
<comment type="subcellular location">
    <subcellularLocation>
        <location evidence="1">Membrane</location>
        <topology evidence="1">Multi-pass membrane protein</topology>
    </subcellularLocation>
</comment>
<dbReference type="InterPro" id="IPR034294">
    <property type="entry name" value="Aquaporin_transptr"/>
</dbReference>
<evidence type="ECO:0000256" key="2">
    <source>
        <dbReference type="ARBA" id="ARBA00022448"/>
    </source>
</evidence>
<dbReference type="PANTHER" id="PTHR45724:SF13">
    <property type="entry name" value="AQUAPORIN NIP1-1-RELATED"/>
    <property type="match status" value="1"/>
</dbReference>
<feature type="transmembrane region" description="Helical" evidence="7">
    <location>
        <begin position="39"/>
        <end position="70"/>
    </location>
</feature>
<reference evidence="8" key="1">
    <citation type="submission" date="2021-01" db="EMBL/GenBank/DDBJ databases">
        <authorList>
            <person name="Corre E."/>
            <person name="Pelletier E."/>
            <person name="Niang G."/>
            <person name="Scheremetjew M."/>
            <person name="Finn R."/>
            <person name="Kale V."/>
            <person name="Holt S."/>
            <person name="Cochrane G."/>
            <person name="Meng A."/>
            <person name="Brown T."/>
            <person name="Cohen L."/>
        </authorList>
    </citation>
    <scope>NUCLEOTIDE SEQUENCE</scope>
    <source>
        <strain evidence="8">CCMP2222</strain>
    </source>
</reference>
<keyword evidence="4 7" id="KW-1133">Transmembrane helix</keyword>
<name>A0A7S2I0A6_9DINO</name>
<evidence type="ECO:0000256" key="1">
    <source>
        <dbReference type="ARBA" id="ARBA00004141"/>
    </source>
</evidence>
<dbReference type="GO" id="GO:0016020">
    <property type="term" value="C:membrane"/>
    <property type="evidence" value="ECO:0007669"/>
    <property type="project" value="UniProtKB-SubCell"/>
</dbReference>
<evidence type="ECO:0000313" key="8">
    <source>
        <dbReference type="EMBL" id="CAD9504790.1"/>
    </source>
</evidence>
<keyword evidence="3 6" id="KW-0812">Transmembrane</keyword>
<feature type="transmembrane region" description="Helical" evidence="7">
    <location>
        <begin position="76"/>
        <end position="96"/>
    </location>
</feature>
<organism evidence="8">
    <name type="scientific">Alexandrium andersonii</name>
    <dbReference type="NCBI Taxonomy" id="327968"/>
    <lineage>
        <taxon>Eukaryota</taxon>
        <taxon>Sar</taxon>
        <taxon>Alveolata</taxon>
        <taxon>Dinophyceae</taxon>
        <taxon>Gonyaulacales</taxon>
        <taxon>Pyrocystaceae</taxon>
        <taxon>Alexandrium</taxon>
    </lineage>
</organism>
<gene>
    <name evidence="8" type="ORF">AAND1436_LOCUS37796</name>
</gene>
<comment type="similarity">
    <text evidence="6">Belongs to the MIP/aquaporin (TC 1.A.8) family.</text>
</comment>
<proteinExistence type="inferred from homology"/>
<evidence type="ECO:0000256" key="6">
    <source>
        <dbReference type="RuleBase" id="RU000477"/>
    </source>
</evidence>
<dbReference type="EMBL" id="HBGQ01079016">
    <property type="protein sequence ID" value="CAD9504790.1"/>
    <property type="molecule type" value="Transcribed_RNA"/>
</dbReference>
<accession>A0A7S2I0A6</accession>
<evidence type="ECO:0000256" key="5">
    <source>
        <dbReference type="ARBA" id="ARBA00023136"/>
    </source>
</evidence>
<keyword evidence="2 6" id="KW-0813">Transport</keyword>
<evidence type="ECO:0000256" key="3">
    <source>
        <dbReference type="ARBA" id="ARBA00022692"/>
    </source>
</evidence>